<evidence type="ECO:0000313" key="1">
    <source>
        <dbReference type="Ensembl" id="ENSPNAP00000057215.1"/>
    </source>
</evidence>
<dbReference type="Proteomes" id="UP001501920">
    <property type="component" value="Chromosome 1"/>
</dbReference>
<protein>
    <submittedName>
        <fullName evidence="1">Uncharacterized protein</fullName>
    </submittedName>
</protein>
<name>A0AAR2JYZ5_PYGNA</name>
<organism evidence="1 2">
    <name type="scientific">Pygocentrus nattereri</name>
    <name type="common">Red-bellied piranha</name>
    <dbReference type="NCBI Taxonomy" id="42514"/>
    <lineage>
        <taxon>Eukaryota</taxon>
        <taxon>Metazoa</taxon>
        <taxon>Chordata</taxon>
        <taxon>Craniata</taxon>
        <taxon>Vertebrata</taxon>
        <taxon>Euteleostomi</taxon>
        <taxon>Actinopterygii</taxon>
        <taxon>Neopterygii</taxon>
        <taxon>Teleostei</taxon>
        <taxon>Ostariophysi</taxon>
        <taxon>Characiformes</taxon>
        <taxon>Characoidei</taxon>
        <taxon>Pygocentrus</taxon>
    </lineage>
</organism>
<accession>A0AAR2JYZ5</accession>
<keyword evidence="2" id="KW-1185">Reference proteome</keyword>
<evidence type="ECO:0000313" key="2">
    <source>
        <dbReference type="Proteomes" id="UP001501920"/>
    </source>
</evidence>
<dbReference type="Ensembl" id="ENSPNAT00000063480.1">
    <property type="protein sequence ID" value="ENSPNAP00000057215.1"/>
    <property type="gene ID" value="ENSPNAG00000034385.1"/>
</dbReference>
<dbReference type="AlphaFoldDB" id="A0AAR2JYZ5"/>
<reference evidence="1" key="2">
    <citation type="submission" date="2025-08" db="UniProtKB">
        <authorList>
            <consortium name="Ensembl"/>
        </authorList>
    </citation>
    <scope>IDENTIFICATION</scope>
</reference>
<sequence>MHCTKCKIGGGLWCGVDFRSWARPLSSTDQHGWPSVKAAYVDFWMRVCWSAAMEVNLLDATKPSYKLIRFCV</sequence>
<proteinExistence type="predicted"/>
<reference evidence="1" key="3">
    <citation type="submission" date="2025-09" db="UniProtKB">
        <authorList>
            <consortium name="Ensembl"/>
        </authorList>
    </citation>
    <scope>IDENTIFICATION</scope>
</reference>
<reference evidence="1 2" key="1">
    <citation type="submission" date="2020-10" db="EMBL/GenBank/DDBJ databases">
        <title>Pygocentrus nattereri (red-bellied piranha) genome, fPygNat1, primary haplotype.</title>
        <authorList>
            <person name="Myers G."/>
            <person name="Meyer A."/>
            <person name="Karagic N."/>
            <person name="Pippel M."/>
            <person name="Winkler S."/>
            <person name="Tracey A."/>
            <person name="Wood J."/>
            <person name="Formenti G."/>
            <person name="Howe K."/>
            <person name="Fedrigo O."/>
            <person name="Jarvis E.D."/>
        </authorList>
    </citation>
    <scope>NUCLEOTIDE SEQUENCE [LARGE SCALE GENOMIC DNA]</scope>
</reference>